<accession>A0A8B0SXX3</accession>
<keyword evidence="1" id="KW-0614">Plasmid</keyword>
<geneLocation type="plasmid" evidence="1">
    <name>p17-15-vir-like</name>
</geneLocation>
<dbReference type="GO" id="GO:0003964">
    <property type="term" value="F:RNA-directed DNA polymerase activity"/>
    <property type="evidence" value="ECO:0007669"/>
    <property type="project" value="UniProtKB-KW"/>
</dbReference>
<reference evidence="1" key="1">
    <citation type="submission" date="2020-01" db="EMBL/GenBank/DDBJ databases">
        <authorList>
            <person name="Qin S."/>
        </authorList>
    </citation>
    <scope>NUCLEOTIDE SEQUENCE</scope>
    <source>
        <strain evidence="1">CVir17-16-YZ6g</strain>
        <plasmid evidence="1">p17-15-vir-like</plasmid>
    </source>
</reference>
<protein>
    <submittedName>
        <fullName evidence="1">Retron-type RNA-directed DNA polymerase</fullName>
        <ecNumber evidence="1">2.7.7.49</ecNumber>
    </submittedName>
</protein>
<organism evidence="1">
    <name type="scientific">Klebsiella pneumoniae</name>
    <dbReference type="NCBI Taxonomy" id="573"/>
    <lineage>
        <taxon>Bacteria</taxon>
        <taxon>Pseudomonadati</taxon>
        <taxon>Pseudomonadota</taxon>
        <taxon>Gammaproteobacteria</taxon>
        <taxon>Enterobacterales</taxon>
        <taxon>Enterobacteriaceae</taxon>
        <taxon>Klebsiella/Raoultella group</taxon>
        <taxon>Klebsiella</taxon>
        <taxon>Klebsiella pneumoniae complex</taxon>
    </lineage>
</organism>
<keyword evidence="1" id="KW-0808">Transferase</keyword>
<dbReference type="AlphaFoldDB" id="A0A8B0SXX3"/>
<keyword evidence="1" id="KW-0695">RNA-directed DNA polymerase</keyword>
<keyword evidence="1" id="KW-0548">Nucleotidyltransferase</keyword>
<evidence type="ECO:0000313" key="1">
    <source>
        <dbReference type="EMBL" id="QTX14817.1"/>
    </source>
</evidence>
<sequence length="45" mass="5405">MLIRKTRRDRMTATLKAIKDGLRKRWHYSIPRTGKNGSGEWFRDT</sequence>
<dbReference type="EC" id="2.7.7.49" evidence="1"/>
<proteinExistence type="predicted"/>
<name>A0A8B0SXX3_KLEPN</name>
<dbReference type="EMBL" id="MN956836">
    <property type="protein sequence ID" value="QTX14817.1"/>
    <property type="molecule type" value="Genomic_DNA"/>
</dbReference>